<dbReference type="InterPro" id="IPR014047">
    <property type="entry name" value="Chr_Tranpt_l_chain"/>
</dbReference>
<keyword evidence="3" id="KW-1003">Cell membrane</keyword>
<evidence type="ECO:0000313" key="8">
    <source>
        <dbReference type="EMBL" id="HGS88020.1"/>
    </source>
</evidence>
<dbReference type="NCBIfam" id="TIGR00937">
    <property type="entry name" value="2A51"/>
    <property type="match status" value="1"/>
</dbReference>
<keyword evidence="6 7" id="KW-0472">Membrane</keyword>
<feature type="transmembrane region" description="Helical" evidence="7">
    <location>
        <begin position="287"/>
        <end position="315"/>
    </location>
</feature>
<evidence type="ECO:0000256" key="1">
    <source>
        <dbReference type="ARBA" id="ARBA00004651"/>
    </source>
</evidence>
<dbReference type="EMBL" id="DSXR01000103">
    <property type="protein sequence ID" value="HGS88020.1"/>
    <property type="molecule type" value="Genomic_DNA"/>
</dbReference>
<accession>A0A7C4L0S8</accession>
<gene>
    <name evidence="8" type="ORF">ENT17_10425</name>
</gene>
<comment type="similarity">
    <text evidence="2">Belongs to the chromate ion transporter (CHR) (TC 2.A.51) family.</text>
</comment>
<keyword evidence="5 7" id="KW-1133">Transmembrane helix</keyword>
<evidence type="ECO:0000256" key="5">
    <source>
        <dbReference type="ARBA" id="ARBA00022989"/>
    </source>
</evidence>
<comment type="caution">
    <text evidence="8">The sequence shown here is derived from an EMBL/GenBank/DDBJ whole genome shotgun (WGS) entry which is preliminary data.</text>
</comment>
<sequence length="396" mass="42792">MPETEQSLSPEESFNKPPSQRVLEVIGLFLKLGFTAFGGPAAHVGLMHEEVVRRRRWITDQHFLDLLGATNLIPGPNSTEMAIHIGFTRAGWAGLLAGGFCFVLPASLMVLGLAWLYVHYGSMPQVEWLLYGIKPVMIAIIGQALWNLGKKAVRSTALALLGIAVMTLYFLGVNEIGLLFGGGIVYMVYSNLKRLHKVNFSVLSILPLGGLSGLMSLANPIVPFSLPLLFFTFLKIGSILYGSGYVLLAFLRTDFVVRFGWLTDQQLIDAVAIGQITPGPLFTTATFIGYLLAGIPGAILGTLGIFLPSFIFVVLSNPLIPRIRNSVWVSSLLDGVNVTSLGLMAAVTYQLGQASLIDLPTLLIALISLALLIRFRINSTWLIVGGALIGLLSRAI</sequence>
<dbReference type="PANTHER" id="PTHR33567:SF3">
    <property type="entry name" value="CHROMATE ION TRANSPORTER (EUROFUNG)"/>
    <property type="match status" value="1"/>
</dbReference>
<feature type="transmembrane region" description="Helical" evidence="7">
    <location>
        <begin position="327"/>
        <end position="349"/>
    </location>
</feature>
<feature type="transmembrane region" description="Helical" evidence="7">
    <location>
        <begin position="200"/>
        <end position="221"/>
    </location>
</feature>
<organism evidence="8">
    <name type="scientific">Bellilinea caldifistulae</name>
    <dbReference type="NCBI Taxonomy" id="360411"/>
    <lineage>
        <taxon>Bacteria</taxon>
        <taxon>Bacillati</taxon>
        <taxon>Chloroflexota</taxon>
        <taxon>Anaerolineae</taxon>
        <taxon>Anaerolineales</taxon>
        <taxon>Anaerolineaceae</taxon>
        <taxon>Bellilinea</taxon>
    </lineage>
</organism>
<feature type="transmembrane region" description="Helical" evidence="7">
    <location>
        <begin position="158"/>
        <end position="188"/>
    </location>
</feature>
<evidence type="ECO:0000256" key="6">
    <source>
        <dbReference type="ARBA" id="ARBA00023136"/>
    </source>
</evidence>
<dbReference type="AlphaFoldDB" id="A0A7C4L0S8"/>
<protein>
    <submittedName>
        <fullName evidence="8">Chromate transporter</fullName>
    </submittedName>
</protein>
<evidence type="ECO:0000256" key="3">
    <source>
        <dbReference type="ARBA" id="ARBA00022475"/>
    </source>
</evidence>
<feature type="transmembrane region" description="Helical" evidence="7">
    <location>
        <begin position="128"/>
        <end position="146"/>
    </location>
</feature>
<dbReference type="GO" id="GO:0015109">
    <property type="term" value="F:chromate transmembrane transporter activity"/>
    <property type="evidence" value="ECO:0007669"/>
    <property type="project" value="InterPro"/>
</dbReference>
<reference evidence="8" key="1">
    <citation type="journal article" date="2020" name="mSystems">
        <title>Genome- and Community-Level Interaction Insights into Carbon Utilization and Element Cycling Functions of Hydrothermarchaeota in Hydrothermal Sediment.</title>
        <authorList>
            <person name="Zhou Z."/>
            <person name="Liu Y."/>
            <person name="Xu W."/>
            <person name="Pan J."/>
            <person name="Luo Z.H."/>
            <person name="Li M."/>
        </authorList>
    </citation>
    <scope>NUCLEOTIDE SEQUENCE [LARGE SCALE GENOMIC DNA]</scope>
    <source>
        <strain evidence="8">SpSt-556</strain>
    </source>
</reference>
<feature type="transmembrane region" description="Helical" evidence="7">
    <location>
        <begin position="25"/>
        <end position="46"/>
    </location>
</feature>
<dbReference type="Pfam" id="PF02417">
    <property type="entry name" value="Chromate_transp"/>
    <property type="match status" value="2"/>
</dbReference>
<dbReference type="GO" id="GO:0005886">
    <property type="term" value="C:plasma membrane"/>
    <property type="evidence" value="ECO:0007669"/>
    <property type="project" value="UniProtKB-SubCell"/>
</dbReference>
<dbReference type="PIRSF" id="PIRSF004810">
    <property type="entry name" value="ChrA"/>
    <property type="match status" value="1"/>
</dbReference>
<feature type="transmembrane region" description="Helical" evidence="7">
    <location>
        <begin position="90"/>
        <end position="116"/>
    </location>
</feature>
<evidence type="ECO:0000256" key="2">
    <source>
        <dbReference type="ARBA" id="ARBA00005262"/>
    </source>
</evidence>
<name>A0A7C4L0S8_9CHLR</name>
<evidence type="ECO:0000256" key="7">
    <source>
        <dbReference type="SAM" id="Phobius"/>
    </source>
</evidence>
<evidence type="ECO:0000256" key="4">
    <source>
        <dbReference type="ARBA" id="ARBA00022692"/>
    </source>
</evidence>
<dbReference type="InterPro" id="IPR003370">
    <property type="entry name" value="Chromate_transpt"/>
</dbReference>
<keyword evidence="4 7" id="KW-0812">Transmembrane</keyword>
<comment type="subcellular location">
    <subcellularLocation>
        <location evidence="1">Cell membrane</location>
        <topology evidence="1">Multi-pass membrane protein</topology>
    </subcellularLocation>
</comment>
<proteinExistence type="inferred from homology"/>
<feature type="transmembrane region" description="Helical" evidence="7">
    <location>
        <begin position="228"/>
        <end position="251"/>
    </location>
</feature>
<feature type="transmembrane region" description="Helical" evidence="7">
    <location>
        <begin position="355"/>
        <end position="373"/>
    </location>
</feature>
<dbReference type="PANTHER" id="PTHR33567">
    <property type="entry name" value="CHROMATE ION TRANSPORTER (EUROFUNG)"/>
    <property type="match status" value="1"/>
</dbReference>